<gene>
    <name evidence="8" type="primary">100122561</name>
</gene>
<dbReference type="GO" id="GO:0033617">
    <property type="term" value="P:mitochondrial respiratory chain complex IV assembly"/>
    <property type="evidence" value="ECO:0007669"/>
    <property type="project" value="TreeGrafter"/>
</dbReference>
<comment type="subcellular location">
    <subcellularLocation>
        <location evidence="1">Membrane</location>
    </subcellularLocation>
    <subcellularLocation>
        <location evidence="6">Mitochondrion inner membrane</location>
        <topology evidence="6">Multi-pass membrane protein</topology>
    </subcellularLocation>
</comment>
<feature type="transmembrane region" description="Helical" evidence="6">
    <location>
        <begin position="291"/>
        <end position="309"/>
    </location>
</feature>
<dbReference type="OrthoDB" id="10040024at2759"/>
<evidence type="ECO:0000256" key="3">
    <source>
        <dbReference type="ARBA" id="ARBA00022692"/>
    </source>
</evidence>
<comment type="function">
    <text evidence="6">Probably involved in the biogenesis of the COX complex.</text>
</comment>
<evidence type="ECO:0000256" key="4">
    <source>
        <dbReference type="ARBA" id="ARBA00022989"/>
    </source>
</evidence>
<dbReference type="PROSITE" id="PS50895">
    <property type="entry name" value="SURF1"/>
    <property type="match status" value="1"/>
</dbReference>
<dbReference type="PANTHER" id="PTHR23427">
    <property type="entry name" value="SURFEIT LOCUS PROTEIN"/>
    <property type="match status" value="1"/>
</dbReference>
<dbReference type="AlphaFoldDB" id="A0A7M7G892"/>
<feature type="region of interest" description="Disordered" evidence="7">
    <location>
        <begin position="47"/>
        <end position="71"/>
    </location>
</feature>
<dbReference type="KEGG" id="nvi:100122561"/>
<accession>A0A7M7G892</accession>
<dbReference type="CDD" id="cd06662">
    <property type="entry name" value="SURF1"/>
    <property type="match status" value="1"/>
</dbReference>
<dbReference type="InterPro" id="IPR045214">
    <property type="entry name" value="Surf1/Surf4"/>
</dbReference>
<organism evidence="8 9">
    <name type="scientific">Nasonia vitripennis</name>
    <name type="common">Parasitic wasp</name>
    <dbReference type="NCBI Taxonomy" id="7425"/>
    <lineage>
        <taxon>Eukaryota</taxon>
        <taxon>Metazoa</taxon>
        <taxon>Ecdysozoa</taxon>
        <taxon>Arthropoda</taxon>
        <taxon>Hexapoda</taxon>
        <taxon>Insecta</taxon>
        <taxon>Pterygota</taxon>
        <taxon>Neoptera</taxon>
        <taxon>Endopterygota</taxon>
        <taxon>Hymenoptera</taxon>
        <taxon>Apocrita</taxon>
        <taxon>Proctotrupomorpha</taxon>
        <taxon>Chalcidoidea</taxon>
        <taxon>Pteromalidae</taxon>
        <taxon>Pteromalinae</taxon>
        <taxon>Nasonia</taxon>
    </lineage>
</organism>
<name>A0A7M7G892_NASVI</name>
<keyword evidence="6" id="KW-0999">Mitochondrion inner membrane</keyword>
<evidence type="ECO:0000256" key="7">
    <source>
        <dbReference type="SAM" id="MobiDB-lite"/>
    </source>
</evidence>
<evidence type="ECO:0000313" key="9">
    <source>
        <dbReference type="Proteomes" id="UP000002358"/>
    </source>
</evidence>
<keyword evidence="6" id="KW-0496">Mitochondrion</keyword>
<evidence type="ECO:0000256" key="6">
    <source>
        <dbReference type="RuleBase" id="RU363076"/>
    </source>
</evidence>
<dbReference type="GO" id="GO:0005743">
    <property type="term" value="C:mitochondrial inner membrane"/>
    <property type="evidence" value="ECO:0007669"/>
    <property type="project" value="UniProtKB-SubCell"/>
</dbReference>
<dbReference type="InterPro" id="IPR002994">
    <property type="entry name" value="Surf1/Shy1"/>
</dbReference>
<protein>
    <recommendedName>
        <fullName evidence="6">SURF1-like protein</fullName>
    </recommendedName>
</protein>
<dbReference type="FunCoup" id="A0A7M7G892">
    <property type="interactions" value="923"/>
</dbReference>
<keyword evidence="9" id="KW-1185">Reference proteome</keyword>
<feature type="compositionally biased region" description="Basic and acidic residues" evidence="7">
    <location>
        <begin position="47"/>
        <end position="70"/>
    </location>
</feature>
<dbReference type="EnsemblMetazoa" id="XM_001606122">
    <property type="protein sequence ID" value="XP_001606172"/>
    <property type="gene ID" value="LOC100122561"/>
</dbReference>
<reference evidence="8" key="1">
    <citation type="submission" date="2021-01" db="UniProtKB">
        <authorList>
            <consortium name="EnsemblMetazoa"/>
        </authorList>
    </citation>
    <scope>IDENTIFICATION</scope>
</reference>
<evidence type="ECO:0000313" key="8">
    <source>
        <dbReference type="EnsemblMetazoa" id="XP_001606172"/>
    </source>
</evidence>
<sequence>MNSSTYKLCLQLLKCSKTRSRLLLPVNNPQKTLIARTVFTRPKELDELRRRAKQRQEESRERYRQQSHNDDSEEIGPYGFFLFTIPVITFGLGTWQVYRRQWKLGVIKDLEDRLSRDPVELPENVDDLAHLEYCPIKVRGEFLYENEFVIGPRSLIVDGHGANEGKGNLISNSSMNRGYVVITPFKVEDRDLIILVNRGWLPNKYKNPEERKNCRVEGTVEITGINRLTEKRPQFVPKNEPEKGSWHYRDVHQMAEYAHTEPIFLDMLESYPGPNMPIAGQTRLNIRNEHLSYIVTWYALSGLTGWYWFRMFIQKRPIF</sequence>
<evidence type="ECO:0000256" key="2">
    <source>
        <dbReference type="ARBA" id="ARBA00007165"/>
    </source>
</evidence>
<keyword evidence="3 6" id="KW-0812">Transmembrane</keyword>
<comment type="similarity">
    <text evidence="2 6">Belongs to the SURF1 family.</text>
</comment>
<dbReference type="Pfam" id="PF02104">
    <property type="entry name" value="SURF1"/>
    <property type="match status" value="1"/>
</dbReference>
<proteinExistence type="inferred from homology"/>
<keyword evidence="4 6" id="KW-1133">Transmembrane helix</keyword>
<dbReference type="OMA" id="WYSRDVA"/>
<dbReference type="SMR" id="A0A7M7G892"/>
<evidence type="ECO:0000256" key="5">
    <source>
        <dbReference type="ARBA" id="ARBA00023136"/>
    </source>
</evidence>
<dbReference type="PANTHER" id="PTHR23427:SF2">
    <property type="entry name" value="SURFEIT LOCUS PROTEIN 1"/>
    <property type="match status" value="1"/>
</dbReference>
<evidence type="ECO:0000256" key="1">
    <source>
        <dbReference type="ARBA" id="ARBA00004370"/>
    </source>
</evidence>
<dbReference type="InParanoid" id="A0A7M7G892"/>
<feature type="transmembrane region" description="Helical" evidence="6">
    <location>
        <begin position="78"/>
        <end position="98"/>
    </location>
</feature>
<dbReference type="Proteomes" id="UP000002358">
    <property type="component" value="Chromosome 4"/>
</dbReference>
<keyword evidence="5 6" id="KW-0472">Membrane</keyword>